<keyword evidence="1" id="KW-0812">Transmembrane</keyword>
<dbReference type="Pfam" id="PF05057">
    <property type="entry name" value="DUF676"/>
    <property type="match status" value="1"/>
</dbReference>
<keyword evidence="1" id="KW-1133">Transmembrane helix</keyword>
<keyword evidence="3" id="KW-1185">Reference proteome</keyword>
<gene>
    <name evidence="4" type="primary">LOC108697807</name>
</gene>
<dbReference type="KEGG" id="xla:108697807"/>
<dbReference type="Proteomes" id="UP000186698">
    <property type="component" value="Chromosome 1S"/>
</dbReference>
<dbReference type="InterPro" id="IPR044294">
    <property type="entry name" value="Lipase-like"/>
</dbReference>
<dbReference type="OrthoDB" id="273452at2759"/>
<dbReference type="Gene3D" id="3.40.50.1820">
    <property type="entry name" value="alpha/beta hydrolase"/>
    <property type="match status" value="1"/>
</dbReference>
<dbReference type="PANTHER" id="PTHR12482:SF68">
    <property type="entry name" value="PROTEIN FAM135A-LIKE"/>
    <property type="match status" value="1"/>
</dbReference>
<name>A0A8J1M462_XENLA</name>
<dbReference type="InterPro" id="IPR007751">
    <property type="entry name" value="DUF676_lipase-like"/>
</dbReference>
<dbReference type="SUPFAM" id="SSF53474">
    <property type="entry name" value="alpha/beta-Hydrolases"/>
    <property type="match status" value="1"/>
</dbReference>
<dbReference type="GeneID" id="108697807"/>
<sequence length="243" mass="27237">MLYHCLALLKNSFISSLGSEYDLVLVRPYIECGVTHGKTDFLMSMYNKGSTSEDIDYLASGLLIEILEHIGSKKLIIARISFIGFSLGALVIRAALWRPEFEAFLGNLHTFLSFGGPHMGLMCHSRNLFKTGLWLEQLFDKSVSVSQMAFTDHKDPRQTFLYKLSQKTGLEHFKNVILVSALQDHIVPYHSTRIEMCKAALKGDEIGKGLTFKHMSTEWSTCTIEARANSPPAKTPTMPCTLL</sequence>
<dbReference type="AlphaFoldDB" id="A0A8J1M462"/>
<evidence type="ECO:0000259" key="2">
    <source>
        <dbReference type="Pfam" id="PF05057"/>
    </source>
</evidence>
<feature type="domain" description="DUF676" evidence="2">
    <location>
        <begin position="18"/>
        <end position="198"/>
    </location>
</feature>
<proteinExistence type="predicted"/>
<dbReference type="RefSeq" id="XP_041436487.1">
    <property type="nucleotide sequence ID" value="XM_041580553.1"/>
</dbReference>
<organism evidence="3 4">
    <name type="scientific">Xenopus laevis</name>
    <name type="common">African clawed frog</name>
    <dbReference type="NCBI Taxonomy" id="8355"/>
    <lineage>
        <taxon>Eukaryota</taxon>
        <taxon>Metazoa</taxon>
        <taxon>Chordata</taxon>
        <taxon>Craniata</taxon>
        <taxon>Vertebrata</taxon>
        <taxon>Euteleostomi</taxon>
        <taxon>Amphibia</taxon>
        <taxon>Batrachia</taxon>
        <taxon>Anura</taxon>
        <taxon>Pipoidea</taxon>
        <taxon>Pipidae</taxon>
        <taxon>Xenopodinae</taxon>
        <taxon>Xenopus</taxon>
        <taxon>Xenopus</taxon>
    </lineage>
</organism>
<evidence type="ECO:0000313" key="3">
    <source>
        <dbReference type="Proteomes" id="UP000186698"/>
    </source>
</evidence>
<dbReference type="GO" id="GO:0006629">
    <property type="term" value="P:lipid metabolic process"/>
    <property type="evidence" value="ECO:0000318"/>
    <property type="project" value="GO_Central"/>
</dbReference>
<protein>
    <submittedName>
        <fullName evidence="4">Protein FAM135A-like</fullName>
    </submittedName>
</protein>
<keyword evidence="1" id="KW-0472">Membrane</keyword>
<evidence type="ECO:0000313" key="4">
    <source>
        <dbReference type="RefSeq" id="XP_041436487.1"/>
    </source>
</evidence>
<dbReference type="PANTHER" id="PTHR12482">
    <property type="entry name" value="LIPASE ROG1-RELATED-RELATED"/>
    <property type="match status" value="1"/>
</dbReference>
<feature type="transmembrane region" description="Helical" evidence="1">
    <location>
        <begin position="76"/>
        <end position="97"/>
    </location>
</feature>
<accession>A0A8J1M462</accession>
<evidence type="ECO:0000256" key="1">
    <source>
        <dbReference type="SAM" id="Phobius"/>
    </source>
</evidence>
<reference evidence="4" key="1">
    <citation type="submission" date="2025-08" db="UniProtKB">
        <authorList>
            <consortium name="RefSeq"/>
        </authorList>
    </citation>
    <scope>IDENTIFICATION</scope>
    <source>
        <strain evidence="4">J_2021</strain>
        <tissue evidence="4">Erythrocytes</tissue>
    </source>
</reference>
<dbReference type="InterPro" id="IPR029058">
    <property type="entry name" value="AB_hydrolase_fold"/>
</dbReference>